<dbReference type="Proteomes" id="UP000714275">
    <property type="component" value="Unassembled WGS sequence"/>
</dbReference>
<organism evidence="2 3">
    <name type="scientific">Suillus placidus</name>
    <dbReference type="NCBI Taxonomy" id="48579"/>
    <lineage>
        <taxon>Eukaryota</taxon>
        <taxon>Fungi</taxon>
        <taxon>Dikarya</taxon>
        <taxon>Basidiomycota</taxon>
        <taxon>Agaricomycotina</taxon>
        <taxon>Agaricomycetes</taxon>
        <taxon>Agaricomycetidae</taxon>
        <taxon>Boletales</taxon>
        <taxon>Suillineae</taxon>
        <taxon>Suillaceae</taxon>
        <taxon>Suillus</taxon>
    </lineage>
</organism>
<name>A0A9P7D0Y3_9AGAM</name>
<accession>A0A9P7D0Y3</accession>
<dbReference type="EMBL" id="JABBWD010000028">
    <property type="protein sequence ID" value="KAG1776145.1"/>
    <property type="molecule type" value="Genomic_DNA"/>
</dbReference>
<feature type="region of interest" description="Disordered" evidence="1">
    <location>
        <begin position="28"/>
        <end position="70"/>
    </location>
</feature>
<keyword evidence="3" id="KW-1185">Reference proteome</keyword>
<sequence length="548" mass="61108">MRFARCEAKSSVASIASYNRALRNTLSIGEGSVEDGSPEPPSTGKDSGILADDDIVVDSTMGGPTIKHSDSCLLTNYEDVVPDGPDVQLLPPKRVLRQHRQKSSAACQGENNSDESSPEGSDYNDAKQGELSSGNDNTDELPMPSCTQPQQVDEDRISPAPPARRANGKGREVPPRADYEDLDDDQHQEAIHKAVALGEKTVAEVKKIAKEYGKSARMILIQAGLAVKATRADNNWNMYQAWYKMKHPKSSNISTNDWKQTQHEYWLKHCDQSENPKLWKEIHEFWEGTSKNPDESSKTLYNHIMAVHDVFALSCQAYSHLEDIYVGGFVLYTGTEEAGQRAAGVFAGSPLILDLVNKKQADIKELMDYLTTIIKYNHIDDTASLPSFTRIMAPKFNPELLCEKGEGTRDRNRCVAPIMMLEKFGEKYSLETMLNSLYLHQAQVVDWPAGVPPVGSDFVFKDLKTDELKALVGPYLKRCMGSDYNAELARVEHPELKKKRKDKLSGVKVPEQELMFVPWSDESKDLMSNEDSDMLNIPLITDTDESSG</sequence>
<evidence type="ECO:0000313" key="3">
    <source>
        <dbReference type="Proteomes" id="UP000714275"/>
    </source>
</evidence>
<protein>
    <submittedName>
        <fullName evidence="2">Uncharacterized protein</fullName>
    </submittedName>
</protein>
<evidence type="ECO:0000313" key="2">
    <source>
        <dbReference type="EMBL" id="KAG1776145.1"/>
    </source>
</evidence>
<gene>
    <name evidence="2" type="ORF">EV702DRAFT_1198450</name>
</gene>
<feature type="region of interest" description="Disordered" evidence="1">
    <location>
        <begin position="527"/>
        <end position="548"/>
    </location>
</feature>
<feature type="region of interest" description="Disordered" evidence="1">
    <location>
        <begin position="96"/>
        <end position="186"/>
    </location>
</feature>
<dbReference type="AlphaFoldDB" id="A0A9P7D0Y3"/>
<reference evidence="2" key="1">
    <citation type="journal article" date="2020" name="New Phytol.">
        <title>Comparative genomics reveals dynamic genome evolution in host specialist ectomycorrhizal fungi.</title>
        <authorList>
            <person name="Lofgren L.A."/>
            <person name="Nguyen N.H."/>
            <person name="Vilgalys R."/>
            <person name="Ruytinx J."/>
            <person name="Liao H.L."/>
            <person name="Branco S."/>
            <person name="Kuo A."/>
            <person name="LaButti K."/>
            <person name="Lipzen A."/>
            <person name="Andreopoulos W."/>
            <person name="Pangilinan J."/>
            <person name="Riley R."/>
            <person name="Hundley H."/>
            <person name="Na H."/>
            <person name="Barry K."/>
            <person name="Grigoriev I.V."/>
            <person name="Stajich J.E."/>
            <person name="Kennedy P.G."/>
        </authorList>
    </citation>
    <scope>NUCLEOTIDE SEQUENCE</scope>
    <source>
        <strain evidence="2">DOB743</strain>
    </source>
</reference>
<evidence type="ECO:0000256" key="1">
    <source>
        <dbReference type="SAM" id="MobiDB-lite"/>
    </source>
</evidence>
<proteinExistence type="predicted"/>
<comment type="caution">
    <text evidence="2">The sequence shown here is derived from an EMBL/GenBank/DDBJ whole genome shotgun (WGS) entry which is preliminary data.</text>
</comment>
<feature type="compositionally biased region" description="Basic and acidic residues" evidence="1">
    <location>
        <begin position="169"/>
        <end position="186"/>
    </location>
</feature>
<dbReference type="OrthoDB" id="2691626at2759"/>